<evidence type="ECO:0000313" key="2">
    <source>
        <dbReference type="Proteomes" id="UP000836387"/>
    </source>
</evidence>
<dbReference type="EMBL" id="CADEHS020000006">
    <property type="protein sequence ID" value="CAG9941953.1"/>
    <property type="molecule type" value="Genomic_DNA"/>
</dbReference>
<protein>
    <submittedName>
        <fullName evidence="1">Uncharacterized protein</fullName>
    </submittedName>
</protein>
<comment type="caution">
    <text evidence="1">The sequence shown here is derived from an EMBL/GenBank/DDBJ whole genome shotgun (WGS) entry which is preliminary data.</text>
</comment>
<organism evidence="1 2">
    <name type="scientific">Clonostachys rosea f. rosea IK726</name>
    <dbReference type="NCBI Taxonomy" id="1349383"/>
    <lineage>
        <taxon>Eukaryota</taxon>
        <taxon>Fungi</taxon>
        <taxon>Dikarya</taxon>
        <taxon>Ascomycota</taxon>
        <taxon>Pezizomycotina</taxon>
        <taxon>Sordariomycetes</taxon>
        <taxon>Hypocreomycetidae</taxon>
        <taxon>Hypocreales</taxon>
        <taxon>Bionectriaceae</taxon>
        <taxon>Clonostachys</taxon>
    </lineage>
</organism>
<name>A0ACA9TLY9_BIOOC</name>
<proteinExistence type="predicted"/>
<gene>
    <name evidence="1" type="ORF">CRV2_00008881</name>
</gene>
<dbReference type="Proteomes" id="UP000836387">
    <property type="component" value="Unassembled WGS sequence"/>
</dbReference>
<keyword evidence="2" id="KW-1185">Reference proteome</keyword>
<sequence>MSSFPMSRALSWASQVSCADSVDEVSASSKFKMRSTKEGIEPVVMDLILGIVTVGDRAFAVKGTALPSRIRLEDDPKGLFAYLWVNSNPEFSENTKSLHTEVN</sequence>
<accession>A0ACA9TLY9</accession>
<evidence type="ECO:0000313" key="1">
    <source>
        <dbReference type="EMBL" id="CAG9941953.1"/>
    </source>
</evidence>
<reference evidence="1" key="2">
    <citation type="submission" date="2021-10" db="EMBL/GenBank/DDBJ databases">
        <authorList>
            <person name="Piombo E."/>
        </authorList>
    </citation>
    <scope>NUCLEOTIDE SEQUENCE</scope>
</reference>
<reference evidence="1" key="1">
    <citation type="submission" date="2020-04" db="EMBL/GenBank/DDBJ databases">
        <authorList>
            <person name="Broberg M."/>
        </authorList>
    </citation>
    <scope>NUCLEOTIDE SEQUENCE</scope>
</reference>